<keyword evidence="2" id="KW-1185">Reference proteome</keyword>
<gene>
    <name evidence="1" type="ORF">AOQ71_20915</name>
</gene>
<evidence type="ECO:0000313" key="1">
    <source>
        <dbReference type="EMBL" id="KRQ09321.1"/>
    </source>
</evidence>
<dbReference type="Proteomes" id="UP000051936">
    <property type="component" value="Unassembled WGS sequence"/>
</dbReference>
<comment type="caution">
    <text evidence="1">The sequence shown here is derived from an EMBL/GenBank/DDBJ whole genome shotgun (WGS) entry which is preliminary data.</text>
</comment>
<proteinExistence type="predicted"/>
<accession>A0A0R3DHF2</accession>
<sequence length="99" mass="10606">MARQRTNFSVLFERVTHFGIGHAPDEKFDKPVVHFIDDDEALGGDATLARIDQSSSGADGCREIEVGVLEHPIGIAAAELEHGLLQTARAIAVRISGAI</sequence>
<dbReference type="AlphaFoldDB" id="A0A0R3DHF2"/>
<reference evidence="1 2" key="1">
    <citation type="submission" date="2015-09" db="EMBL/GenBank/DDBJ databases">
        <title>Draft Genome Sequence of Bradyrhizobium manausense Strain BR 3351T, a Novel Symbiotic Nitrogen-Fixing Alphaproteobacterium Isolated from Brazilian Amazon Rain Forest.</title>
        <authorList>
            <person name="De Araujo J.L."/>
            <person name="Zilli J.E."/>
        </authorList>
    </citation>
    <scope>NUCLEOTIDE SEQUENCE [LARGE SCALE GENOMIC DNA]</scope>
    <source>
        <strain evidence="1 2">BR3351</strain>
    </source>
</reference>
<name>A0A0R3DHF2_9BRAD</name>
<evidence type="ECO:0000313" key="2">
    <source>
        <dbReference type="Proteomes" id="UP000051936"/>
    </source>
</evidence>
<protein>
    <submittedName>
        <fullName evidence="1">Uncharacterized protein</fullName>
    </submittedName>
</protein>
<dbReference type="EMBL" id="LJYG01000089">
    <property type="protein sequence ID" value="KRQ09321.1"/>
    <property type="molecule type" value="Genomic_DNA"/>
</dbReference>
<organism evidence="1 2">
    <name type="scientific">Bradyrhizobium manausense</name>
    <dbReference type="NCBI Taxonomy" id="989370"/>
    <lineage>
        <taxon>Bacteria</taxon>
        <taxon>Pseudomonadati</taxon>
        <taxon>Pseudomonadota</taxon>
        <taxon>Alphaproteobacteria</taxon>
        <taxon>Hyphomicrobiales</taxon>
        <taxon>Nitrobacteraceae</taxon>
        <taxon>Bradyrhizobium</taxon>
    </lineage>
</organism>